<dbReference type="AlphaFoldDB" id="A0A6C0INB2"/>
<dbReference type="GO" id="GO:0006508">
    <property type="term" value="P:proteolysis"/>
    <property type="evidence" value="ECO:0007669"/>
    <property type="project" value="InterPro"/>
</dbReference>
<dbReference type="Gene3D" id="3.40.50.12660">
    <property type="match status" value="1"/>
</dbReference>
<dbReference type="GO" id="GO:0005737">
    <property type="term" value="C:cytoplasm"/>
    <property type="evidence" value="ECO:0007669"/>
    <property type="project" value="TreeGrafter"/>
</dbReference>
<dbReference type="EMBL" id="MN740207">
    <property type="protein sequence ID" value="QHT93367.1"/>
    <property type="molecule type" value="Genomic_DNA"/>
</dbReference>
<dbReference type="InterPro" id="IPR050452">
    <property type="entry name" value="Metacaspase"/>
</dbReference>
<name>A0A6C0INB2_9ZZZZ</name>
<sequence>MVKRAVLIGIDYVNNRDLRLYGCINDAIVMQGLLIDAYGYEKKNTTVLRDDGISGALSPTRKNIIQSIYNTVQSATSDDEVWIHYSGHGISDTDRNNDETDGKDELMVPVDYRESGCILDDTLRDLLRRTQCTIFITQDCCHSGTIWDLPYVYKRDSYNRATFIREANDLTNKRVYMLSGSRDNQLASDSYSDELSRGIGAFTSSFIDCLRECRHEVKIVELVELVNKKLQENNFEQRSVFSSSDSNPQFVSILKSGIVNNNYLAKSTFQPFGFTMTPK</sequence>
<dbReference type="Pfam" id="PF00656">
    <property type="entry name" value="Peptidase_C14"/>
    <property type="match status" value="1"/>
</dbReference>
<evidence type="ECO:0000313" key="2">
    <source>
        <dbReference type="EMBL" id="QHT93367.1"/>
    </source>
</evidence>
<dbReference type="SUPFAM" id="SSF52129">
    <property type="entry name" value="Caspase-like"/>
    <property type="match status" value="1"/>
</dbReference>
<dbReference type="PANTHER" id="PTHR48104">
    <property type="entry name" value="METACASPASE-4"/>
    <property type="match status" value="1"/>
</dbReference>
<evidence type="ECO:0000259" key="1">
    <source>
        <dbReference type="Pfam" id="PF00656"/>
    </source>
</evidence>
<dbReference type="InterPro" id="IPR029030">
    <property type="entry name" value="Caspase-like_dom_sf"/>
</dbReference>
<dbReference type="InterPro" id="IPR011600">
    <property type="entry name" value="Pept_C14_caspase"/>
</dbReference>
<proteinExistence type="predicted"/>
<reference evidence="2" key="1">
    <citation type="journal article" date="2020" name="Nature">
        <title>Giant virus diversity and host interactions through global metagenomics.</title>
        <authorList>
            <person name="Schulz F."/>
            <person name="Roux S."/>
            <person name="Paez-Espino D."/>
            <person name="Jungbluth S."/>
            <person name="Walsh D.A."/>
            <person name="Denef V.J."/>
            <person name="McMahon K.D."/>
            <person name="Konstantinidis K.T."/>
            <person name="Eloe-Fadrosh E.A."/>
            <person name="Kyrpides N.C."/>
            <person name="Woyke T."/>
        </authorList>
    </citation>
    <scope>NUCLEOTIDE SEQUENCE</scope>
    <source>
        <strain evidence="2">GVMAG-M-3300024252-29</strain>
    </source>
</reference>
<accession>A0A6C0INB2</accession>
<feature type="domain" description="Peptidase C14 caspase" evidence="1">
    <location>
        <begin position="3"/>
        <end position="246"/>
    </location>
</feature>
<organism evidence="2">
    <name type="scientific">viral metagenome</name>
    <dbReference type="NCBI Taxonomy" id="1070528"/>
    <lineage>
        <taxon>unclassified sequences</taxon>
        <taxon>metagenomes</taxon>
        <taxon>organismal metagenomes</taxon>
    </lineage>
</organism>
<dbReference type="GO" id="GO:0004197">
    <property type="term" value="F:cysteine-type endopeptidase activity"/>
    <property type="evidence" value="ECO:0007669"/>
    <property type="project" value="InterPro"/>
</dbReference>
<dbReference type="PANTHER" id="PTHR48104:SF30">
    <property type="entry name" value="METACASPASE-1"/>
    <property type="match status" value="1"/>
</dbReference>
<protein>
    <recommendedName>
        <fullName evidence="1">Peptidase C14 caspase domain-containing protein</fullName>
    </recommendedName>
</protein>